<proteinExistence type="predicted"/>
<protein>
    <submittedName>
        <fullName evidence="1">Uncharacterized protein</fullName>
    </submittedName>
</protein>
<organism evidence="1">
    <name type="scientific">Arundo donax</name>
    <name type="common">Giant reed</name>
    <name type="synonym">Donax arundinaceus</name>
    <dbReference type="NCBI Taxonomy" id="35708"/>
    <lineage>
        <taxon>Eukaryota</taxon>
        <taxon>Viridiplantae</taxon>
        <taxon>Streptophyta</taxon>
        <taxon>Embryophyta</taxon>
        <taxon>Tracheophyta</taxon>
        <taxon>Spermatophyta</taxon>
        <taxon>Magnoliopsida</taxon>
        <taxon>Liliopsida</taxon>
        <taxon>Poales</taxon>
        <taxon>Poaceae</taxon>
        <taxon>PACMAD clade</taxon>
        <taxon>Arundinoideae</taxon>
        <taxon>Arundineae</taxon>
        <taxon>Arundo</taxon>
    </lineage>
</organism>
<evidence type="ECO:0000313" key="1">
    <source>
        <dbReference type="EMBL" id="JAE32544.1"/>
    </source>
</evidence>
<name>A0A0A9H9Q6_ARUDO</name>
<reference evidence="1" key="1">
    <citation type="submission" date="2014-09" db="EMBL/GenBank/DDBJ databases">
        <authorList>
            <person name="Magalhaes I.L.F."/>
            <person name="Oliveira U."/>
            <person name="Santos F.R."/>
            <person name="Vidigal T.H.D.A."/>
            <person name="Brescovit A.D."/>
            <person name="Santos A.J."/>
        </authorList>
    </citation>
    <scope>NUCLEOTIDE SEQUENCE</scope>
    <source>
        <tissue evidence="1">Shoot tissue taken approximately 20 cm above the soil surface</tissue>
    </source>
</reference>
<accession>A0A0A9H9Q6</accession>
<sequence>MCHRCCICHLGMKKAPTLDSGEGNGHCH</sequence>
<dbReference type="AlphaFoldDB" id="A0A0A9H9Q6"/>
<reference evidence="1" key="2">
    <citation type="journal article" date="2015" name="Data Brief">
        <title>Shoot transcriptome of the giant reed, Arundo donax.</title>
        <authorList>
            <person name="Barrero R.A."/>
            <person name="Guerrero F.D."/>
            <person name="Moolhuijzen P."/>
            <person name="Goolsby J.A."/>
            <person name="Tidwell J."/>
            <person name="Bellgard S.E."/>
            <person name="Bellgard M.I."/>
        </authorList>
    </citation>
    <scope>NUCLEOTIDE SEQUENCE</scope>
    <source>
        <tissue evidence="1">Shoot tissue taken approximately 20 cm above the soil surface</tissue>
    </source>
</reference>
<dbReference type="EMBL" id="GBRH01165352">
    <property type="protein sequence ID" value="JAE32544.1"/>
    <property type="molecule type" value="Transcribed_RNA"/>
</dbReference>